<proteinExistence type="predicted"/>
<dbReference type="Proteomes" id="UP000265020">
    <property type="component" value="Unassembled WGS sequence"/>
</dbReference>
<organism evidence="1 2">
    <name type="scientific">Cyprinodon variegatus</name>
    <name type="common">Sheepshead minnow</name>
    <dbReference type="NCBI Taxonomy" id="28743"/>
    <lineage>
        <taxon>Eukaryota</taxon>
        <taxon>Metazoa</taxon>
        <taxon>Chordata</taxon>
        <taxon>Craniata</taxon>
        <taxon>Vertebrata</taxon>
        <taxon>Euteleostomi</taxon>
        <taxon>Actinopterygii</taxon>
        <taxon>Neopterygii</taxon>
        <taxon>Teleostei</taxon>
        <taxon>Neoteleostei</taxon>
        <taxon>Acanthomorphata</taxon>
        <taxon>Ovalentaria</taxon>
        <taxon>Atherinomorphae</taxon>
        <taxon>Cyprinodontiformes</taxon>
        <taxon>Cyprinodontidae</taxon>
        <taxon>Cyprinodon</taxon>
    </lineage>
</organism>
<sequence>MFIKRLKVIFMGNGQRNCSNFSIFFSCSLCIMECSATILDEKCMPYF</sequence>
<evidence type="ECO:0000313" key="2">
    <source>
        <dbReference type="Proteomes" id="UP000265020"/>
    </source>
</evidence>
<name>A0A3Q2GBZ1_CYPVA</name>
<keyword evidence="2" id="KW-1185">Reference proteome</keyword>
<evidence type="ECO:0000313" key="1">
    <source>
        <dbReference type="Ensembl" id="ENSCVAP00000022415.1"/>
    </source>
</evidence>
<accession>A0A3Q2GBZ1</accession>
<dbReference type="Ensembl" id="ENSCVAT00000009346.1">
    <property type="protein sequence ID" value="ENSCVAP00000022415.1"/>
    <property type="gene ID" value="ENSCVAG00000005082.1"/>
</dbReference>
<reference evidence="1" key="1">
    <citation type="submission" date="2025-08" db="UniProtKB">
        <authorList>
            <consortium name="Ensembl"/>
        </authorList>
    </citation>
    <scope>IDENTIFICATION</scope>
</reference>
<dbReference type="PROSITE" id="PS51257">
    <property type="entry name" value="PROKAR_LIPOPROTEIN"/>
    <property type="match status" value="1"/>
</dbReference>
<dbReference type="AlphaFoldDB" id="A0A3Q2GBZ1"/>
<reference evidence="1" key="2">
    <citation type="submission" date="2025-09" db="UniProtKB">
        <authorList>
            <consortium name="Ensembl"/>
        </authorList>
    </citation>
    <scope>IDENTIFICATION</scope>
</reference>
<protein>
    <submittedName>
        <fullName evidence="1">Uncharacterized protein</fullName>
    </submittedName>
</protein>